<dbReference type="Proteomes" id="UP000295645">
    <property type="component" value="Unassembled WGS sequence"/>
</dbReference>
<reference evidence="1 2" key="1">
    <citation type="submission" date="2019-03" db="EMBL/GenBank/DDBJ databases">
        <title>Above-ground endophytic microbial communities from plants in different locations in the United States.</title>
        <authorList>
            <person name="Frank C."/>
        </authorList>
    </citation>
    <scope>NUCLEOTIDE SEQUENCE [LARGE SCALE GENOMIC DNA]</scope>
    <source>
        <strain evidence="1 2">LP_13_YM</strain>
    </source>
</reference>
<sequence length="99" mass="10743">MTVLKVERVGGLAGFGTPGSRIVSRGQIGLNDLAAHDQKAIEALFDAYKGPQSKGDDSPVRDTFRYRISRTLVGREEVIDVPECDVPASLVQCVKDELI</sequence>
<name>A0A4R3YKX5_9GAMM</name>
<dbReference type="InterPro" id="IPR049457">
    <property type="entry name" value="Emfourin"/>
</dbReference>
<comment type="caution">
    <text evidence="1">The sequence shown here is derived from an EMBL/GenBank/DDBJ whole genome shotgun (WGS) entry which is preliminary data.</text>
</comment>
<dbReference type="EMBL" id="SMCS01000005">
    <property type="protein sequence ID" value="TCV93187.1"/>
    <property type="molecule type" value="Genomic_DNA"/>
</dbReference>
<dbReference type="OrthoDB" id="8238452at2"/>
<dbReference type="AlphaFoldDB" id="A0A4R3YKX5"/>
<gene>
    <name evidence="1" type="ORF">EC912_10547</name>
</gene>
<evidence type="ECO:0000313" key="1">
    <source>
        <dbReference type="EMBL" id="TCV93187.1"/>
    </source>
</evidence>
<protein>
    <submittedName>
        <fullName evidence="1">Uncharacterized protein</fullName>
    </submittedName>
</protein>
<dbReference type="RefSeq" id="WP_132144796.1">
    <property type="nucleotide sequence ID" value="NZ_SMCS01000005.1"/>
</dbReference>
<organism evidence="1 2">
    <name type="scientific">Luteibacter rhizovicinus</name>
    <dbReference type="NCBI Taxonomy" id="242606"/>
    <lineage>
        <taxon>Bacteria</taxon>
        <taxon>Pseudomonadati</taxon>
        <taxon>Pseudomonadota</taxon>
        <taxon>Gammaproteobacteria</taxon>
        <taxon>Lysobacterales</taxon>
        <taxon>Rhodanobacteraceae</taxon>
        <taxon>Luteibacter</taxon>
    </lineage>
</organism>
<proteinExistence type="predicted"/>
<accession>A0A4R3YKX5</accession>
<dbReference type="Pfam" id="PF20242">
    <property type="entry name" value="Emfourin"/>
    <property type="match status" value="1"/>
</dbReference>
<keyword evidence="2" id="KW-1185">Reference proteome</keyword>
<evidence type="ECO:0000313" key="2">
    <source>
        <dbReference type="Proteomes" id="UP000295645"/>
    </source>
</evidence>